<protein>
    <submittedName>
        <fullName evidence="2">HTH_Tnp_Tc3_2 domain-containing protein</fullName>
    </submittedName>
</protein>
<name>A0A1I7XGQ0_HETBA</name>
<dbReference type="PANTHER" id="PTHR46068:SF1">
    <property type="entry name" value="TRANSPOSASE IS30-LIKE HTH DOMAIN-CONTAINING PROTEIN"/>
    <property type="match status" value="1"/>
</dbReference>
<accession>A0A1I7XGQ0</accession>
<dbReference type="PANTHER" id="PTHR46068">
    <property type="entry name" value="PROTEIN CBG27172"/>
    <property type="match status" value="1"/>
</dbReference>
<keyword evidence="1" id="KW-1185">Reference proteome</keyword>
<dbReference type="AlphaFoldDB" id="A0A1I7XGQ0"/>
<reference evidence="2" key="1">
    <citation type="submission" date="2016-11" db="UniProtKB">
        <authorList>
            <consortium name="WormBaseParasite"/>
        </authorList>
    </citation>
    <scope>IDENTIFICATION</scope>
</reference>
<organism evidence="1 2">
    <name type="scientific">Heterorhabditis bacteriophora</name>
    <name type="common">Entomopathogenic nematode worm</name>
    <dbReference type="NCBI Taxonomy" id="37862"/>
    <lineage>
        <taxon>Eukaryota</taxon>
        <taxon>Metazoa</taxon>
        <taxon>Ecdysozoa</taxon>
        <taxon>Nematoda</taxon>
        <taxon>Chromadorea</taxon>
        <taxon>Rhabditida</taxon>
        <taxon>Rhabditina</taxon>
        <taxon>Rhabditomorpha</taxon>
        <taxon>Strongyloidea</taxon>
        <taxon>Heterorhabditidae</taxon>
        <taxon>Heterorhabditis</taxon>
    </lineage>
</organism>
<evidence type="ECO:0000313" key="2">
    <source>
        <dbReference type="WBParaSite" id="Hba_16860"/>
    </source>
</evidence>
<dbReference type="WBParaSite" id="Hba_16860">
    <property type="protein sequence ID" value="Hba_16860"/>
    <property type="gene ID" value="Hba_16860"/>
</dbReference>
<evidence type="ECO:0000313" key="1">
    <source>
        <dbReference type="Proteomes" id="UP000095283"/>
    </source>
</evidence>
<sequence>MLIDKNLCVTRMTVHRIVERYQKMCIVKDRPRSGRPRSLNTSHKNILRDNKILRRKLVSGFNISPRSMRIIVKHDMGFHPYKIRRVHVLKEKMKVNRYEKAKILLSIVLQCRFSNVLVRNEKILTVNSVCNSQNSRQLLRNGY</sequence>
<dbReference type="Proteomes" id="UP000095283">
    <property type="component" value="Unplaced"/>
</dbReference>
<proteinExistence type="predicted"/>